<dbReference type="AlphaFoldDB" id="A0AA89CA99"/>
<keyword evidence="1" id="KW-0479">Metal-binding</keyword>
<dbReference type="Proteomes" id="UP001186944">
    <property type="component" value="Unassembled WGS sequence"/>
</dbReference>
<dbReference type="PANTHER" id="PTHR25462">
    <property type="entry name" value="BONUS, ISOFORM C-RELATED"/>
    <property type="match status" value="1"/>
</dbReference>
<gene>
    <name evidence="3" type="ORF">FSP39_009196</name>
</gene>
<evidence type="ECO:0000313" key="4">
    <source>
        <dbReference type="Proteomes" id="UP001186944"/>
    </source>
</evidence>
<name>A0AA89CA99_PINIB</name>
<feature type="domain" description="B box-type" evidence="2">
    <location>
        <begin position="13"/>
        <end position="54"/>
    </location>
</feature>
<dbReference type="EMBL" id="VSWD01000005">
    <property type="protein sequence ID" value="KAK3102152.1"/>
    <property type="molecule type" value="Genomic_DNA"/>
</dbReference>
<protein>
    <recommendedName>
        <fullName evidence="2">B box-type domain-containing protein</fullName>
    </recommendedName>
</protein>
<evidence type="ECO:0000313" key="3">
    <source>
        <dbReference type="EMBL" id="KAK3102152.1"/>
    </source>
</evidence>
<keyword evidence="4" id="KW-1185">Reference proteome</keyword>
<evidence type="ECO:0000256" key="1">
    <source>
        <dbReference type="PROSITE-ProRule" id="PRU00024"/>
    </source>
</evidence>
<dbReference type="InterPro" id="IPR000315">
    <property type="entry name" value="Znf_B-box"/>
</dbReference>
<keyword evidence="1" id="KW-0863">Zinc-finger</keyword>
<dbReference type="SUPFAM" id="SSF57845">
    <property type="entry name" value="B-box zinc-binding domain"/>
    <property type="match status" value="1"/>
</dbReference>
<proteinExistence type="predicted"/>
<dbReference type="SMART" id="SM00336">
    <property type="entry name" value="BBOX"/>
    <property type="match status" value="1"/>
</dbReference>
<accession>A0AA89CA99</accession>
<organism evidence="3 4">
    <name type="scientific">Pinctada imbricata</name>
    <name type="common">Atlantic pearl-oyster</name>
    <name type="synonym">Pinctada martensii</name>
    <dbReference type="NCBI Taxonomy" id="66713"/>
    <lineage>
        <taxon>Eukaryota</taxon>
        <taxon>Metazoa</taxon>
        <taxon>Spiralia</taxon>
        <taxon>Lophotrochozoa</taxon>
        <taxon>Mollusca</taxon>
        <taxon>Bivalvia</taxon>
        <taxon>Autobranchia</taxon>
        <taxon>Pteriomorphia</taxon>
        <taxon>Pterioida</taxon>
        <taxon>Pterioidea</taxon>
        <taxon>Pteriidae</taxon>
        <taxon>Pinctada</taxon>
    </lineage>
</organism>
<dbReference type="PANTHER" id="PTHR25462:SF296">
    <property type="entry name" value="MEIOTIC P26, ISOFORM F"/>
    <property type="match status" value="1"/>
</dbReference>
<dbReference type="Gene3D" id="3.30.160.60">
    <property type="entry name" value="Classic Zinc Finger"/>
    <property type="match status" value="1"/>
</dbReference>
<dbReference type="PROSITE" id="PS50119">
    <property type="entry name" value="ZF_BBOX"/>
    <property type="match status" value="1"/>
</dbReference>
<dbReference type="InterPro" id="IPR047153">
    <property type="entry name" value="TRIM45/56/19-like"/>
</dbReference>
<keyword evidence="1" id="KW-0862">Zinc</keyword>
<evidence type="ECO:0000259" key="2">
    <source>
        <dbReference type="PROSITE" id="PS50119"/>
    </source>
</evidence>
<dbReference type="GO" id="GO:0008270">
    <property type="term" value="F:zinc ion binding"/>
    <property type="evidence" value="ECO:0007669"/>
    <property type="project" value="UniProtKB-KW"/>
</dbReference>
<reference evidence="3" key="1">
    <citation type="submission" date="2019-08" db="EMBL/GenBank/DDBJ databases">
        <title>The improved chromosome-level genome for the pearl oyster Pinctada fucata martensii using PacBio sequencing and Hi-C.</title>
        <authorList>
            <person name="Zheng Z."/>
        </authorList>
    </citation>
    <scope>NUCLEOTIDE SEQUENCE</scope>
    <source>
        <strain evidence="3">ZZ-2019</strain>
        <tissue evidence="3">Adductor muscle</tissue>
    </source>
</reference>
<comment type="caution">
    <text evidence="3">The sequence shown here is derived from an EMBL/GenBank/DDBJ whole genome shotgun (WGS) entry which is preliminary data.</text>
</comment>
<sequence length="241" mass="28385">MASSMSSLYKAQFALRLCEYHDKKDLHAYCKTCEKKYCSICIKEDHNQHDWETITDILREKRRSLPVECTKLRTTKLKDLKNEIDRFDRKIQTEDVRFKRNKSVLNSSRKSYIDNINKLFDYKIEVCRQKSEEAIQMYSEERDGLKRVVEHIEIMTTALDKDIKTIPDHDILDMEKEMKDELEKALSYSAYKYVCTTVFVPGVMDVQALENMIGELHSVSVEEMYDIDRNSDALQLVKPVS</sequence>
<dbReference type="Pfam" id="PF00643">
    <property type="entry name" value="zf-B_box"/>
    <property type="match status" value="1"/>
</dbReference>